<gene>
    <name evidence="2" type="ORF">S01H4_14097</name>
</gene>
<feature type="region of interest" description="Disordered" evidence="1">
    <location>
        <begin position="1"/>
        <end position="23"/>
    </location>
</feature>
<evidence type="ECO:0000313" key="2">
    <source>
        <dbReference type="EMBL" id="GAG59210.1"/>
    </source>
</evidence>
<accession>X0YSM7</accession>
<sequence length="55" mass="5753">MPLSRNVDADGKDIETEDCGGGGFPDTTVAPIVLTALFGHDGSDMKRINAHFCGC</sequence>
<dbReference type="EMBL" id="BART01006191">
    <property type="protein sequence ID" value="GAG59210.1"/>
    <property type="molecule type" value="Genomic_DNA"/>
</dbReference>
<protein>
    <submittedName>
        <fullName evidence="2">Uncharacterized protein</fullName>
    </submittedName>
</protein>
<dbReference type="AlphaFoldDB" id="X0YSM7"/>
<organism evidence="2">
    <name type="scientific">marine sediment metagenome</name>
    <dbReference type="NCBI Taxonomy" id="412755"/>
    <lineage>
        <taxon>unclassified sequences</taxon>
        <taxon>metagenomes</taxon>
        <taxon>ecological metagenomes</taxon>
    </lineage>
</organism>
<proteinExistence type="predicted"/>
<evidence type="ECO:0000256" key="1">
    <source>
        <dbReference type="SAM" id="MobiDB-lite"/>
    </source>
</evidence>
<name>X0YSM7_9ZZZZ</name>
<comment type="caution">
    <text evidence="2">The sequence shown here is derived from an EMBL/GenBank/DDBJ whole genome shotgun (WGS) entry which is preliminary data.</text>
</comment>
<reference evidence="2" key="1">
    <citation type="journal article" date="2014" name="Front. Microbiol.">
        <title>High frequency of phylogenetically diverse reductive dehalogenase-homologous genes in deep subseafloor sedimentary metagenomes.</title>
        <authorList>
            <person name="Kawai M."/>
            <person name="Futagami T."/>
            <person name="Toyoda A."/>
            <person name="Takaki Y."/>
            <person name="Nishi S."/>
            <person name="Hori S."/>
            <person name="Arai W."/>
            <person name="Tsubouchi T."/>
            <person name="Morono Y."/>
            <person name="Uchiyama I."/>
            <person name="Ito T."/>
            <person name="Fujiyama A."/>
            <person name="Inagaki F."/>
            <person name="Takami H."/>
        </authorList>
    </citation>
    <scope>NUCLEOTIDE SEQUENCE</scope>
    <source>
        <strain evidence="2">Expedition CK06-06</strain>
    </source>
</reference>